<evidence type="ECO:0000256" key="3">
    <source>
        <dbReference type="ARBA" id="ARBA00023125"/>
    </source>
</evidence>
<gene>
    <name evidence="6" type="ORF">SAMN05421773_10799</name>
</gene>
<keyword evidence="1" id="KW-0678">Repressor</keyword>
<keyword evidence="4" id="KW-0804">Transcription</keyword>
<accession>A0A1I1N752</accession>
<organism evidence="6 7">
    <name type="scientific">Streptomyces aidingensis</name>
    <dbReference type="NCBI Taxonomy" id="910347"/>
    <lineage>
        <taxon>Bacteria</taxon>
        <taxon>Bacillati</taxon>
        <taxon>Actinomycetota</taxon>
        <taxon>Actinomycetes</taxon>
        <taxon>Kitasatosporales</taxon>
        <taxon>Streptomycetaceae</taxon>
        <taxon>Streptomyces</taxon>
    </lineage>
</organism>
<evidence type="ECO:0000256" key="2">
    <source>
        <dbReference type="ARBA" id="ARBA00023015"/>
    </source>
</evidence>
<evidence type="ECO:0000259" key="5">
    <source>
        <dbReference type="PROSITE" id="PS50937"/>
    </source>
</evidence>
<sequence>MTASHPVPRELTIGELAGRFGLATHVLRHWEETGVLVPARRVGGQRRYAPGQVMDVAMILLGKESGFSLEEIRRLGDEPDRGERRRILLRQRSALRQRIAAATVSLDLVEHALRCDAEDFRDCPEFLGKLAARLPRGAGEPPAG</sequence>
<dbReference type="OrthoDB" id="9802039at2"/>
<dbReference type="Pfam" id="PF13411">
    <property type="entry name" value="MerR_1"/>
    <property type="match status" value="1"/>
</dbReference>
<evidence type="ECO:0000313" key="6">
    <source>
        <dbReference type="EMBL" id="SFC89570.1"/>
    </source>
</evidence>
<evidence type="ECO:0000256" key="4">
    <source>
        <dbReference type="ARBA" id="ARBA00023163"/>
    </source>
</evidence>
<dbReference type="PANTHER" id="PTHR30204">
    <property type="entry name" value="REDOX-CYCLING DRUG-SENSING TRANSCRIPTIONAL ACTIVATOR SOXR"/>
    <property type="match status" value="1"/>
</dbReference>
<keyword evidence="2" id="KW-0805">Transcription regulation</keyword>
<dbReference type="SMART" id="SM00422">
    <property type="entry name" value="HTH_MERR"/>
    <property type="match status" value="1"/>
</dbReference>
<dbReference type="Gene3D" id="1.10.1660.10">
    <property type="match status" value="1"/>
</dbReference>
<keyword evidence="7" id="KW-1185">Reference proteome</keyword>
<dbReference type="InterPro" id="IPR000551">
    <property type="entry name" value="MerR-type_HTH_dom"/>
</dbReference>
<dbReference type="SUPFAM" id="SSF46955">
    <property type="entry name" value="Putative DNA-binding domain"/>
    <property type="match status" value="1"/>
</dbReference>
<dbReference type="AlphaFoldDB" id="A0A1I1N752"/>
<dbReference type="PANTHER" id="PTHR30204:SF69">
    <property type="entry name" value="MERR-FAMILY TRANSCRIPTIONAL REGULATOR"/>
    <property type="match status" value="1"/>
</dbReference>
<dbReference type="RefSeq" id="WP_093839223.1">
    <property type="nucleotide sequence ID" value="NZ_FOLM01000007.1"/>
</dbReference>
<name>A0A1I1N752_9ACTN</name>
<dbReference type="PROSITE" id="PS50937">
    <property type="entry name" value="HTH_MERR_2"/>
    <property type="match status" value="1"/>
</dbReference>
<feature type="domain" description="HTH merR-type" evidence="5">
    <location>
        <begin position="10"/>
        <end position="78"/>
    </location>
</feature>
<proteinExistence type="predicted"/>
<dbReference type="EMBL" id="FOLM01000007">
    <property type="protein sequence ID" value="SFC89570.1"/>
    <property type="molecule type" value="Genomic_DNA"/>
</dbReference>
<evidence type="ECO:0000256" key="1">
    <source>
        <dbReference type="ARBA" id="ARBA00022491"/>
    </source>
</evidence>
<evidence type="ECO:0000313" key="7">
    <source>
        <dbReference type="Proteomes" id="UP000199207"/>
    </source>
</evidence>
<dbReference type="Proteomes" id="UP000199207">
    <property type="component" value="Unassembled WGS sequence"/>
</dbReference>
<dbReference type="GO" id="GO:0003677">
    <property type="term" value="F:DNA binding"/>
    <property type="evidence" value="ECO:0007669"/>
    <property type="project" value="UniProtKB-KW"/>
</dbReference>
<reference evidence="6 7" key="1">
    <citation type="submission" date="2016-10" db="EMBL/GenBank/DDBJ databases">
        <authorList>
            <person name="de Groot N.N."/>
        </authorList>
    </citation>
    <scope>NUCLEOTIDE SEQUENCE [LARGE SCALE GENOMIC DNA]</scope>
    <source>
        <strain evidence="6 7">CGMCC 4.5739</strain>
    </source>
</reference>
<protein>
    <submittedName>
        <fullName evidence="6">DNA-binding transcriptional regulator, MerR family</fullName>
    </submittedName>
</protein>
<dbReference type="InterPro" id="IPR047057">
    <property type="entry name" value="MerR_fam"/>
</dbReference>
<dbReference type="STRING" id="910347.SAMN05421773_10799"/>
<keyword evidence="3 6" id="KW-0238">DNA-binding</keyword>
<dbReference type="GO" id="GO:0003700">
    <property type="term" value="F:DNA-binding transcription factor activity"/>
    <property type="evidence" value="ECO:0007669"/>
    <property type="project" value="InterPro"/>
</dbReference>
<dbReference type="InterPro" id="IPR009061">
    <property type="entry name" value="DNA-bd_dom_put_sf"/>
</dbReference>